<accession>A0AAD2CWE3</accession>
<dbReference type="InterPro" id="IPR034085">
    <property type="entry name" value="TOG"/>
</dbReference>
<dbReference type="GO" id="GO:0005881">
    <property type="term" value="C:cytoplasmic microtubule"/>
    <property type="evidence" value="ECO:0007669"/>
    <property type="project" value="TreeGrafter"/>
</dbReference>
<dbReference type="PANTHER" id="PTHR21567:SF87">
    <property type="entry name" value="CRESCERIN-LIKE PROTEIN CHE-12"/>
    <property type="match status" value="1"/>
</dbReference>
<dbReference type="PROSITE" id="PS50077">
    <property type="entry name" value="HEAT_REPEAT"/>
    <property type="match status" value="1"/>
</dbReference>
<name>A0AAD2CWE3_EUPCR</name>
<keyword evidence="2" id="KW-0963">Cytoplasm</keyword>
<dbReference type="Pfam" id="PF12348">
    <property type="entry name" value="CLASP_N"/>
    <property type="match status" value="1"/>
</dbReference>
<feature type="region of interest" description="Disordered" evidence="6">
    <location>
        <begin position="246"/>
        <end position="316"/>
    </location>
</feature>
<dbReference type="GO" id="GO:1902903">
    <property type="term" value="P:regulation of supramolecular fiber organization"/>
    <property type="evidence" value="ECO:0007669"/>
    <property type="project" value="UniProtKB-ARBA"/>
</dbReference>
<feature type="domain" description="TOG" evidence="7">
    <location>
        <begin position="482"/>
        <end position="725"/>
    </location>
</feature>
<evidence type="ECO:0000256" key="4">
    <source>
        <dbReference type="ARBA" id="ARBA00023212"/>
    </source>
</evidence>
<feature type="compositionally biased region" description="Polar residues" evidence="6">
    <location>
        <begin position="297"/>
        <end position="316"/>
    </location>
</feature>
<keyword evidence="4" id="KW-0206">Cytoskeleton</keyword>
<dbReference type="SUPFAM" id="SSF48371">
    <property type="entry name" value="ARM repeat"/>
    <property type="match status" value="1"/>
</dbReference>
<dbReference type="EMBL" id="CAMPGE010013900">
    <property type="protein sequence ID" value="CAI2372608.1"/>
    <property type="molecule type" value="Genomic_DNA"/>
</dbReference>
<proteinExistence type="predicted"/>
<dbReference type="SMART" id="SM01349">
    <property type="entry name" value="TOG"/>
    <property type="match status" value="1"/>
</dbReference>
<keyword evidence="9" id="KW-1185">Reference proteome</keyword>
<protein>
    <recommendedName>
        <fullName evidence="7">TOG domain-containing protein</fullName>
    </recommendedName>
</protein>
<dbReference type="PANTHER" id="PTHR21567">
    <property type="entry name" value="CLASP"/>
    <property type="match status" value="1"/>
</dbReference>
<evidence type="ECO:0000256" key="1">
    <source>
        <dbReference type="ARBA" id="ARBA00004245"/>
    </source>
</evidence>
<reference evidence="8" key="1">
    <citation type="submission" date="2023-07" db="EMBL/GenBank/DDBJ databases">
        <authorList>
            <consortium name="AG Swart"/>
            <person name="Singh M."/>
            <person name="Singh A."/>
            <person name="Seah K."/>
            <person name="Emmerich C."/>
        </authorList>
    </citation>
    <scope>NUCLEOTIDE SEQUENCE</scope>
    <source>
        <strain evidence="8">DP1</strain>
    </source>
</reference>
<evidence type="ECO:0000256" key="2">
    <source>
        <dbReference type="ARBA" id="ARBA00022490"/>
    </source>
</evidence>
<evidence type="ECO:0000259" key="7">
    <source>
        <dbReference type="SMART" id="SM01349"/>
    </source>
</evidence>
<feature type="compositionally biased region" description="Basic residues" evidence="6">
    <location>
        <begin position="265"/>
        <end position="276"/>
    </location>
</feature>
<evidence type="ECO:0000313" key="8">
    <source>
        <dbReference type="EMBL" id="CAI2372608.1"/>
    </source>
</evidence>
<evidence type="ECO:0000256" key="5">
    <source>
        <dbReference type="PROSITE-ProRule" id="PRU00103"/>
    </source>
</evidence>
<sequence length="792" mass="89998">MLSELRSTKNPSEAFSSSKSFLNLVENLLEHHDCVHKVLQIVGILVKESCFKNVNNLTTIFGTCKKFLGGESLDIRREAMKLFIALIESMPSKIFVEQALSYAHNDNWKVKEEILNLLIICLIKGIDKSLNIEHTVSQLAILVADDHSKVRFVAREACAMLALKGKTEKIMNTLGNLVIHNEYLKIKEIIEKNNFVTFNESKLMFEYPKKPKSLKKIKLNQPNLGLKGISKIKLNFSKRKIRNLELPQGSSGSLPRSKKVEKSTKTIRNRKIKMRNKPSNTALLSKETSKKRAGTRKISSNSSEALSPNNQGDNSTLNYTDYILSKKISSSFSPGRLRALKQTMRTKNSSKQEGNNFSNEIQNRRGIGASHRLSKISATQTSLHSINLHNRMEETSDTSGHIHESHFNTKSMAEKMNYSEYINLSETATQYESSGFSKRMIINRERKNQTQTRKNTKKMDAAAQACISRLLCKDSELENEGKYMRKEDIQKLKSPSKALKTVFKDLTCSDWKKQFDACNSLRALVLHHKEILLHDSYILQCFMQGMVKQVESLRSSIAKNALIAFKDVIEVLKKRLDNDLDYIMPAVMKKAAEKNTFLAKVATDLLISAAKSCSEHKVMSALGSLTFKKSPTIRVRMLIVLKTVVMKLGAKILKFKDNISIMSYLTSFLQDASEKVREKSKEALETLKQTLGNKFFEKLIKNTCNDKQELKIYRIFQTDKIGALSETAHSMKYLTKKHIRNERCTNTTHHFPQLRNQHTSPSNAVLESVPESEVLKRKIASVIRKPPNKLAQ</sequence>
<dbReference type="GO" id="GO:0000226">
    <property type="term" value="P:microtubule cytoskeleton organization"/>
    <property type="evidence" value="ECO:0007669"/>
    <property type="project" value="TreeGrafter"/>
</dbReference>
<dbReference type="GO" id="GO:0008017">
    <property type="term" value="F:microtubule binding"/>
    <property type="evidence" value="ECO:0007669"/>
    <property type="project" value="TreeGrafter"/>
</dbReference>
<dbReference type="InterPro" id="IPR024395">
    <property type="entry name" value="CLASP_N_dom"/>
</dbReference>
<dbReference type="AlphaFoldDB" id="A0AAD2CWE3"/>
<evidence type="ECO:0000256" key="3">
    <source>
        <dbReference type="ARBA" id="ARBA00022737"/>
    </source>
</evidence>
<gene>
    <name evidence="8" type="ORF">ECRASSUSDP1_LOCUS13939</name>
</gene>
<comment type="subcellular location">
    <subcellularLocation>
        <location evidence="1">Cytoplasm</location>
        <location evidence="1">Cytoskeleton</location>
    </subcellularLocation>
</comment>
<organism evidence="8 9">
    <name type="scientific">Euplotes crassus</name>
    <dbReference type="NCBI Taxonomy" id="5936"/>
    <lineage>
        <taxon>Eukaryota</taxon>
        <taxon>Sar</taxon>
        <taxon>Alveolata</taxon>
        <taxon>Ciliophora</taxon>
        <taxon>Intramacronucleata</taxon>
        <taxon>Spirotrichea</taxon>
        <taxon>Hypotrichia</taxon>
        <taxon>Euplotida</taxon>
        <taxon>Euplotidae</taxon>
        <taxon>Moneuplotes</taxon>
    </lineage>
</organism>
<comment type="caution">
    <text evidence="8">The sequence shown here is derived from an EMBL/GenBank/DDBJ whole genome shotgun (WGS) entry which is preliminary data.</text>
</comment>
<feature type="repeat" description="HEAT" evidence="5">
    <location>
        <begin position="661"/>
        <end position="699"/>
    </location>
</feature>
<dbReference type="GO" id="GO:0031110">
    <property type="term" value="P:regulation of microtubule polymerization or depolymerization"/>
    <property type="evidence" value="ECO:0007669"/>
    <property type="project" value="UniProtKB-ARBA"/>
</dbReference>
<dbReference type="InterPro" id="IPR021133">
    <property type="entry name" value="HEAT_type_2"/>
</dbReference>
<dbReference type="Proteomes" id="UP001295684">
    <property type="component" value="Unassembled WGS sequence"/>
</dbReference>
<keyword evidence="3" id="KW-0677">Repeat</keyword>
<evidence type="ECO:0000313" key="9">
    <source>
        <dbReference type="Proteomes" id="UP001295684"/>
    </source>
</evidence>
<dbReference type="InterPro" id="IPR016024">
    <property type="entry name" value="ARM-type_fold"/>
</dbReference>
<evidence type="ECO:0000256" key="6">
    <source>
        <dbReference type="SAM" id="MobiDB-lite"/>
    </source>
</evidence>
<dbReference type="InterPro" id="IPR011989">
    <property type="entry name" value="ARM-like"/>
</dbReference>
<dbReference type="Gene3D" id="1.25.10.10">
    <property type="entry name" value="Leucine-rich Repeat Variant"/>
    <property type="match status" value="2"/>
</dbReference>